<dbReference type="GO" id="GO:0005739">
    <property type="term" value="C:mitochondrion"/>
    <property type="evidence" value="ECO:0007669"/>
    <property type="project" value="TreeGrafter"/>
</dbReference>
<name>A0AA38I2F1_9CUCU</name>
<evidence type="ECO:0000259" key="2">
    <source>
        <dbReference type="Pfam" id="PF05347"/>
    </source>
</evidence>
<dbReference type="GO" id="GO:1990221">
    <property type="term" value="C:L-cysteine desulfurase complex"/>
    <property type="evidence" value="ECO:0007669"/>
    <property type="project" value="TreeGrafter"/>
</dbReference>
<reference evidence="3" key="1">
    <citation type="journal article" date="2023" name="G3 (Bethesda)">
        <title>Whole genome assemblies of Zophobas morio and Tenebrio molitor.</title>
        <authorList>
            <person name="Kaur S."/>
            <person name="Stinson S.A."/>
            <person name="diCenzo G.C."/>
        </authorList>
    </citation>
    <scope>NUCLEOTIDE SEQUENCE</scope>
    <source>
        <strain evidence="3">QUZm001</strain>
    </source>
</reference>
<dbReference type="CDD" id="cd20264">
    <property type="entry name" value="Complex1_LYR_LYRM4"/>
    <property type="match status" value="1"/>
</dbReference>
<evidence type="ECO:0000313" key="4">
    <source>
        <dbReference type="Proteomes" id="UP001168821"/>
    </source>
</evidence>
<dbReference type="InterPro" id="IPR045297">
    <property type="entry name" value="Complex1_LYR_LYRM4"/>
</dbReference>
<dbReference type="InterPro" id="IPR008011">
    <property type="entry name" value="Complex1_LYR_dom"/>
</dbReference>
<dbReference type="AlphaFoldDB" id="A0AA38I2F1"/>
<accession>A0AA38I2F1</accession>
<protein>
    <recommendedName>
        <fullName evidence="2">Complex 1 LYR protein domain-containing protein</fullName>
    </recommendedName>
</protein>
<evidence type="ECO:0000313" key="3">
    <source>
        <dbReference type="EMBL" id="KAJ3647809.1"/>
    </source>
</evidence>
<dbReference type="GO" id="GO:0016226">
    <property type="term" value="P:iron-sulfur cluster assembly"/>
    <property type="evidence" value="ECO:0007669"/>
    <property type="project" value="InterPro"/>
</dbReference>
<comment type="similarity">
    <text evidence="1">Belongs to the complex I LYR family.</text>
</comment>
<dbReference type="InterPro" id="IPR051522">
    <property type="entry name" value="ISC_assembly_LYR"/>
</dbReference>
<evidence type="ECO:0000256" key="1">
    <source>
        <dbReference type="ARBA" id="ARBA00009508"/>
    </source>
</evidence>
<dbReference type="Pfam" id="PF05347">
    <property type="entry name" value="Complex1_LYR"/>
    <property type="match status" value="1"/>
</dbReference>
<dbReference type="Proteomes" id="UP001168821">
    <property type="component" value="Unassembled WGS sequence"/>
</dbReference>
<feature type="domain" description="Complex 1 LYR protein" evidence="2">
    <location>
        <begin position="4"/>
        <end position="61"/>
    </location>
</feature>
<dbReference type="PANTHER" id="PTHR13166:SF7">
    <property type="entry name" value="LYR MOTIF-CONTAINING PROTEIN 4"/>
    <property type="match status" value="1"/>
</dbReference>
<comment type="caution">
    <text evidence="3">The sequence shown here is derived from an EMBL/GenBank/DDBJ whole genome shotgun (WGS) entry which is preliminary data.</text>
</comment>
<proteinExistence type="inferred from homology"/>
<organism evidence="3 4">
    <name type="scientific">Zophobas morio</name>
    <dbReference type="NCBI Taxonomy" id="2755281"/>
    <lineage>
        <taxon>Eukaryota</taxon>
        <taxon>Metazoa</taxon>
        <taxon>Ecdysozoa</taxon>
        <taxon>Arthropoda</taxon>
        <taxon>Hexapoda</taxon>
        <taxon>Insecta</taxon>
        <taxon>Pterygota</taxon>
        <taxon>Neoptera</taxon>
        <taxon>Endopterygota</taxon>
        <taxon>Coleoptera</taxon>
        <taxon>Polyphaga</taxon>
        <taxon>Cucujiformia</taxon>
        <taxon>Tenebrionidae</taxon>
        <taxon>Zophobas</taxon>
    </lineage>
</organism>
<dbReference type="EMBL" id="JALNTZ010000006">
    <property type="protein sequence ID" value="KAJ3647809.1"/>
    <property type="molecule type" value="Genomic_DNA"/>
</dbReference>
<dbReference type="PANTHER" id="PTHR13166">
    <property type="entry name" value="PROTEIN C6ORF149"/>
    <property type="match status" value="1"/>
</dbReference>
<keyword evidence="4" id="KW-1185">Reference proteome</keyword>
<sequence length="88" mass="10477">MSKRQALQLYKSLISESKKFPSYNFRQYALRRIRDSFRENRNLGDEDVIRNKLEEAARSLETIKKQVIIGQLYSTDKLVIEHVMSQKK</sequence>
<gene>
    <name evidence="3" type="ORF">Zmor_019668</name>
</gene>